<dbReference type="STRING" id="709986.Deima_1044"/>
<gene>
    <name evidence="3" type="ordered locus">Deima_1044</name>
</gene>
<name>E8U6K8_DEIML</name>
<dbReference type="RefSeq" id="WP_013556202.1">
    <property type="nucleotide sequence ID" value="NC_014958.1"/>
</dbReference>
<dbReference type="AlphaFoldDB" id="E8U6K8"/>
<protein>
    <submittedName>
        <fullName evidence="3">Uncharacterized protein</fullName>
    </submittedName>
</protein>
<reference evidence="4" key="2">
    <citation type="submission" date="2011-01" db="EMBL/GenBank/DDBJ databases">
        <title>The complete genome of Deinococcus maricopensis DSM 21211.</title>
        <authorList>
            <consortium name="US DOE Joint Genome Institute (JGI-PGF)"/>
            <person name="Lucas S."/>
            <person name="Copeland A."/>
            <person name="Lapidus A."/>
            <person name="Goodwin L."/>
            <person name="Pitluck S."/>
            <person name="Kyrpides N."/>
            <person name="Mavromatis K."/>
            <person name="Pagani I."/>
            <person name="Ivanova N."/>
            <person name="Ovchinnikova G."/>
            <person name="Zeytun A."/>
            <person name="Detter J.C."/>
            <person name="Han C."/>
            <person name="Land M."/>
            <person name="Hauser L."/>
            <person name="Markowitz V."/>
            <person name="Cheng J.-F."/>
            <person name="Hugenholtz P."/>
            <person name="Woyke T."/>
            <person name="Wu D."/>
            <person name="Pukall R."/>
            <person name="Gehrich-Schroeter G."/>
            <person name="Brambilla E."/>
            <person name="Klenk H.-P."/>
            <person name="Eisen J.A."/>
        </authorList>
    </citation>
    <scope>NUCLEOTIDE SEQUENCE [LARGE SCALE GENOMIC DNA]</scope>
    <source>
        <strain evidence="4">DSM 21211 / LMG 22137 / NRRL B-23946 / LB-34</strain>
    </source>
</reference>
<reference evidence="3 4" key="1">
    <citation type="journal article" date="2011" name="Stand. Genomic Sci.">
        <title>Complete genome sequence of Deinococcus maricopensis type strain (LB-34).</title>
        <authorList>
            <person name="Pukall R."/>
            <person name="Zeytun A."/>
            <person name="Lucas S."/>
            <person name="Lapidus A."/>
            <person name="Hammon N."/>
            <person name="Deshpande S."/>
            <person name="Nolan M."/>
            <person name="Cheng J.F."/>
            <person name="Pitluck S."/>
            <person name="Liolios K."/>
            <person name="Pagani I."/>
            <person name="Mikhailova N."/>
            <person name="Ivanova N."/>
            <person name="Mavromatis K."/>
            <person name="Pati A."/>
            <person name="Tapia R."/>
            <person name="Han C."/>
            <person name="Goodwin L."/>
            <person name="Chen A."/>
            <person name="Palaniappan K."/>
            <person name="Land M."/>
            <person name="Hauser L."/>
            <person name="Chang Y.J."/>
            <person name="Jeffries C.D."/>
            <person name="Brambilla E.M."/>
            <person name="Rohde M."/>
            <person name="Goker M."/>
            <person name="Detter J.C."/>
            <person name="Woyke T."/>
            <person name="Bristow J."/>
            <person name="Eisen J.A."/>
            <person name="Markowitz V."/>
            <person name="Hugenholtz P."/>
            <person name="Kyrpides N.C."/>
            <person name="Klenk H.P."/>
        </authorList>
    </citation>
    <scope>NUCLEOTIDE SEQUENCE [LARGE SCALE GENOMIC DNA]</scope>
    <source>
        <strain evidence="4">DSM 21211 / LMG 22137 / NRRL B-23946 / LB-34</strain>
    </source>
</reference>
<sequence precursor="true">MNHIRPTLLATLLLGLTACSGTAPTPGTGGTAPTPTPGNGSTITHATLLGCPDSGGTQDTAALGCMNGKVVGTTLSGEACTLTIGNGASIAYTSPASTFTFTPGSNTTFTYGASKTGQLLMWSINDTTAQNMVYADFRYNYGTHKLEINTKNANVSSSCNTTL</sequence>
<feature type="region of interest" description="Disordered" evidence="1">
    <location>
        <begin position="24"/>
        <end position="45"/>
    </location>
</feature>
<dbReference type="PROSITE" id="PS51257">
    <property type="entry name" value="PROKAR_LIPOPROTEIN"/>
    <property type="match status" value="1"/>
</dbReference>
<dbReference type="HOGENOM" id="CLU_1624415_0_0_0"/>
<evidence type="ECO:0000313" key="4">
    <source>
        <dbReference type="Proteomes" id="UP000008635"/>
    </source>
</evidence>
<evidence type="ECO:0000313" key="3">
    <source>
        <dbReference type="EMBL" id="ADV66697.1"/>
    </source>
</evidence>
<organism evidence="3 4">
    <name type="scientific">Deinococcus maricopensis (strain DSM 21211 / LMG 22137 / NRRL B-23946 / LB-34)</name>
    <dbReference type="NCBI Taxonomy" id="709986"/>
    <lineage>
        <taxon>Bacteria</taxon>
        <taxon>Thermotogati</taxon>
        <taxon>Deinococcota</taxon>
        <taxon>Deinococci</taxon>
        <taxon>Deinococcales</taxon>
        <taxon>Deinococcaceae</taxon>
        <taxon>Deinococcus</taxon>
    </lineage>
</organism>
<evidence type="ECO:0000256" key="1">
    <source>
        <dbReference type="SAM" id="MobiDB-lite"/>
    </source>
</evidence>
<keyword evidence="2" id="KW-0732">Signal</keyword>
<evidence type="ECO:0000256" key="2">
    <source>
        <dbReference type="SAM" id="SignalP"/>
    </source>
</evidence>
<feature type="signal peptide" evidence="2">
    <location>
        <begin position="1"/>
        <end position="23"/>
    </location>
</feature>
<feature type="chain" id="PRO_5003228381" evidence="2">
    <location>
        <begin position="24"/>
        <end position="163"/>
    </location>
</feature>
<keyword evidence="4" id="KW-1185">Reference proteome</keyword>
<dbReference type="Proteomes" id="UP000008635">
    <property type="component" value="Chromosome"/>
</dbReference>
<accession>E8U6K8</accession>
<proteinExistence type="predicted"/>
<dbReference type="KEGG" id="dmr:Deima_1044"/>
<dbReference type="EMBL" id="CP002454">
    <property type="protein sequence ID" value="ADV66697.1"/>
    <property type="molecule type" value="Genomic_DNA"/>
</dbReference>